<keyword evidence="2" id="KW-1185">Reference proteome</keyword>
<sequence>MRYLIATALTVAAAAVPLAIHAAPATSIAGCPPGETGVIYGCAPFCVPGKYLDTSTGLCMPVPPPPPAPRG</sequence>
<reference evidence="1 2" key="1">
    <citation type="journal article" date="2021" name="Chemosphere">
        <title>Bioballs carrying a syntrophic Rhodococcus and Mycolicibacterium consortium for simultaneous sorption and biodegradation of fuel oil in contaminated freshwater.</title>
        <authorList>
            <person name="Naloka K."/>
            <person name="Polrit D."/>
            <person name="Muangchinda C."/>
            <person name="Thoetkiattikul H."/>
            <person name="Pinyakong O."/>
        </authorList>
    </citation>
    <scope>NUCLEOTIDE SEQUENCE [LARGE SCALE GENOMIC DNA]</scope>
    <source>
        <strain evidence="1 2">J101</strain>
    </source>
</reference>
<comment type="caution">
    <text evidence="1">The sequence shown here is derived from an EMBL/GenBank/DDBJ whole genome shotgun (WGS) entry which is preliminary data.</text>
</comment>
<gene>
    <name evidence="1" type="ORF">OHX15_13110</name>
</gene>
<dbReference type="EMBL" id="JAOXLN010000012">
    <property type="protein sequence ID" value="MDZ5086323.1"/>
    <property type="molecule type" value="Genomic_DNA"/>
</dbReference>
<name>A0ACC6MHG8_MYCPF</name>
<organism evidence="1 2">
    <name type="scientific">Mycolicibacterium parafortuitum</name>
    <name type="common">Mycobacterium parafortuitum</name>
    <dbReference type="NCBI Taxonomy" id="39692"/>
    <lineage>
        <taxon>Bacteria</taxon>
        <taxon>Bacillati</taxon>
        <taxon>Actinomycetota</taxon>
        <taxon>Actinomycetes</taxon>
        <taxon>Mycobacteriales</taxon>
        <taxon>Mycobacteriaceae</taxon>
        <taxon>Mycolicibacterium</taxon>
    </lineage>
</organism>
<accession>A0ACC6MHG8</accession>
<protein>
    <submittedName>
        <fullName evidence="1">Uncharacterized protein</fullName>
    </submittedName>
</protein>
<evidence type="ECO:0000313" key="1">
    <source>
        <dbReference type="EMBL" id="MDZ5086323.1"/>
    </source>
</evidence>
<proteinExistence type="predicted"/>
<evidence type="ECO:0000313" key="2">
    <source>
        <dbReference type="Proteomes" id="UP001289645"/>
    </source>
</evidence>
<dbReference type="Proteomes" id="UP001289645">
    <property type="component" value="Unassembled WGS sequence"/>
</dbReference>